<dbReference type="AlphaFoldDB" id="A0A9P4QK54"/>
<organism evidence="1 2">
    <name type="scientific">Polyplosphaeria fusca</name>
    <dbReference type="NCBI Taxonomy" id="682080"/>
    <lineage>
        <taxon>Eukaryota</taxon>
        <taxon>Fungi</taxon>
        <taxon>Dikarya</taxon>
        <taxon>Ascomycota</taxon>
        <taxon>Pezizomycotina</taxon>
        <taxon>Dothideomycetes</taxon>
        <taxon>Pleosporomycetidae</taxon>
        <taxon>Pleosporales</taxon>
        <taxon>Tetraplosphaeriaceae</taxon>
        <taxon>Polyplosphaeria</taxon>
    </lineage>
</organism>
<protein>
    <submittedName>
        <fullName evidence="1">Uncharacterized protein</fullName>
    </submittedName>
</protein>
<accession>A0A9P4QK54</accession>
<keyword evidence="2" id="KW-1185">Reference proteome</keyword>
<evidence type="ECO:0000313" key="2">
    <source>
        <dbReference type="Proteomes" id="UP000799444"/>
    </source>
</evidence>
<comment type="caution">
    <text evidence="1">The sequence shown here is derived from an EMBL/GenBank/DDBJ whole genome shotgun (WGS) entry which is preliminary data.</text>
</comment>
<sequence>MASIHLPAFNRLPNELLLEILRYSQPPTATPTLESAQTLVNFAKVSKACIAPAQEFLYRHCDLTQYPDQTLLFLRTILSRPELGLLVRSIKIRNPDNSPAAHDVYGTLAFDVASLIADLSLTQGLKETWLTKLVTLDHDAWVGTLLQLVPEVQHVGLRAERSIPAFLRKLSSPSAGIIMKSVKHLVLADLPNGAHSDAHKFVFEAPAPSPSERTFKTDSLALPELETLEVTSFDVGASALNQITTFITPELFHSNSITTFSLTGWIPLQALNRALSHLGGLRSFTYDIPSSTRSRNLGPRDLTAFSTALAPVRGSLEHLALNFHGDTVCPELWPHGLRAFSKLETLRLNGGFTLKPPANQTNNVQMMDLFPPSLRQLTLDSTLQASKAFRESWAFEPFQLELKRVFYDKHEMVPDLQKVVLGPRLIDSEHGQKIGQIAESVGVQLITRRPTDEELSWETGSATTRRRFGFTLW</sequence>
<dbReference type="OrthoDB" id="3705926at2759"/>
<dbReference type="Proteomes" id="UP000799444">
    <property type="component" value="Unassembled WGS sequence"/>
</dbReference>
<gene>
    <name evidence="1" type="ORF">EJ04DRAFT_529148</name>
</gene>
<proteinExistence type="predicted"/>
<name>A0A9P4QK54_9PLEO</name>
<evidence type="ECO:0000313" key="1">
    <source>
        <dbReference type="EMBL" id="KAF2727805.1"/>
    </source>
</evidence>
<dbReference type="EMBL" id="ML996311">
    <property type="protein sequence ID" value="KAF2727805.1"/>
    <property type="molecule type" value="Genomic_DNA"/>
</dbReference>
<reference evidence="1" key="1">
    <citation type="journal article" date="2020" name="Stud. Mycol.">
        <title>101 Dothideomycetes genomes: a test case for predicting lifestyles and emergence of pathogens.</title>
        <authorList>
            <person name="Haridas S."/>
            <person name="Albert R."/>
            <person name="Binder M."/>
            <person name="Bloem J."/>
            <person name="Labutti K."/>
            <person name="Salamov A."/>
            <person name="Andreopoulos B."/>
            <person name="Baker S."/>
            <person name="Barry K."/>
            <person name="Bills G."/>
            <person name="Bluhm B."/>
            <person name="Cannon C."/>
            <person name="Castanera R."/>
            <person name="Culley D."/>
            <person name="Daum C."/>
            <person name="Ezra D."/>
            <person name="Gonzalez J."/>
            <person name="Henrissat B."/>
            <person name="Kuo A."/>
            <person name="Liang C."/>
            <person name="Lipzen A."/>
            <person name="Lutzoni F."/>
            <person name="Magnuson J."/>
            <person name="Mondo S."/>
            <person name="Nolan M."/>
            <person name="Ohm R."/>
            <person name="Pangilinan J."/>
            <person name="Park H.-J."/>
            <person name="Ramirez L."/>
            <person name="Alfaro M."/>
            <person name="Sun H."/>
            <person name="Tritt A."/>
            <person name="Yoshinaga Y."/>
            <person name="Zwiers L.-H."/>
            <person name="Turgeon B."/>
            <person name="Goodwin S."/>
            <person name="Spatafora J."/>
            <person name="Crous P."/>
            <person name="Grigoriev I."/>
        </authorList>
    </citation>
    <scope>NUCLEOTIDE SEQUENCE</scope>
    <source>
        <strain evidence="1">CBS 125425</strain>
    </source>
</reference>